<evidence type="ECO:0000256" key="2">
    <source>
        <dbReference type="ARBA" id="ARBA00022737"/>
    </source>
</evidence>
<keyword evidence="5 6" id="KW-0040">ANK repeat</keyword>
<evidence type="ECO:0000313" key="12">
    <source>
        <dbReference type="EMBL" id="KFQ28273.1"/>
    </source>
</evidence>
<keyword evidence="2 8" id="KW-0677">Repeat</keyword>
<name>A0A091QM74_9AVES</name>
<dbReference type="GO" id="GO:0005096">
    <property type="term" value="F:GTPase activator activity"/>
    <property type="evidence" value="ECO:0007669"/>
    <property type="project" value="UniProtKB-KW"/>
</dbReference>
<keyword evidence="8" id="KW-0343">GTPase activation</keyword>
<dbReference type="Pfam" id="PF12796">
    <property type="entry name" value="Ank_2"/>
    <property type="match status" value="1"/>
</dbReference>
<dbReference type="InterPro" id="IPR045258">
    <property type="entry name" value="ACAP1/2/3-like"/>
</dbReference>
<dbReference type="PANTHER" id="PTHR23180">
    <property type="entry name" value="CENTAURIN/ARF"/>
    <property type="match status" value="1"/>
</dbReference>
<comment type="domain">
    <text evidence="8">PH domain binds phospholipids including phosphatidic acid, phosphatidylinositol 3-phosphate, phosphatidylinositol 3,5-bisphosphate (PIP2) and phosphatidylinositol 3,4,5-trisphosphate (PIP3). May mediate protein binding to PIP2 or PIP3 containing membranes.</text>
</comment>
<evidence type="ECO:0000256" key="4">
    <source>
        <dbReference type="ARBA" id="ARBA00022833"/>
    </source>
</evidence>
<dbReference type="GO" id="GO:0008270">
    <property type="term" value="F:zinc ion binding"/>
    <property type="evidence" value="ECO:0007669"/>
    <property type="project" value="UniProtKB-KW"/>
</dbReference>
<feature type="non-terminal residue" evidence="12">
    <location>
        <position position="1"/>
    </location>
</feature>
<dbReference type="SMART" id="SM00233">
    <property type="entry name" value="PH"/>
    <property type="match status" value="1"/>
</dbReference>
<dbReference type="EMBL" id="KK800282">
    <property type="protein sequence ID" value="KFQ28273.1"/>
    <property type="molecule type" value="Genomic_DNA"/>
</dbReference>
<keyword evidence="4 8" id="KW-0862">Zinc</keyword>
<dbReference type="Pfam" id="PF16746">
    <property type="entry name" value="BAR_3"/>
    <property type="match status" value="1"/>
</dbReference>
<feature type="domain" description="Arf-GAP" evidence="11">
    <location>
        <begin position="374"/>
        <end position="496"/>
    </location>
</feature>
<feature type="domain" description="PH" evidence="10">
    <location>
        <begin position="239"/>
        <end position="334"/>
    </location>
</feature>
<dbReference type="Gene3D" id="1.20.1270.60">
    <property type="entry name" value="Arfaptin homology (AH) domain/BAR domain"/>
    <property type="match status" value="1"/>
</dbReference>
<accession>A0A091QM74</accession>
<dbReference type="PANTHER" id="PTHR23180:SF407">
    <property type="entry name" value="ARF-GAP WITH COILED-COIL, ANK REPEAT AND PH DOMAIN-CONTAINING PROTEIN 3"/>
    <property type="match status" value="1"/>
</dbReference>
<dbReference type="InterPro" id="IPR037278">
    <property type="entry name" value="ARFGAP/RecO"/>
</dbReference>
<dbReference type="Pfam" id="PF01412">
    <property type="entry name" value="ArfGap"/>
    <property type="match status" value="1"/>
</dbReference>
<dbReference type="InterPro" id="IPR027267">
    <property type="entry name" value="AH/BAR_dom_sf"/>
</dbReference>
<evidence type="ECO:0000256" key="7">
    <source>
        <dbReference type="PROSITE-ProRule" id="PRU00288"/>
    </source>
</evidence>
<dbReference type="Proteomes" id="UP000053369">
    <property type="component" value="Unassembled WGS sequence"/>
</dbReference>
<evidence type="ECO:0000259" key="10">
    <source>
        <dbReference type="PROSITE" id="PS50003"/>
    </source>
</evidence>
<feature type="non-terminal residue" evidence="12">
    <location>
        <position position="805"/>
    </location>
</feature>
<dbReference type="SMART" id="SM00105">
    <property type="entry name" value="ArfGap"/>
    <property type="match status" value="1"/>
</dbReference>
<dbReference type="SUPFAM" id="SSF48403">
    <property type="entry name" value="Ankyrin repeat"/>
    <property type="match status" value="1"/>
</dbReference>
<evidence type="ECO:0000256" key="1">
    <source>
        <dbReference type="ARBA" id="ARBA00022723"/>
    </source>
</evidence>
<dbReference type="FunFam" id="1.10.220.150:FF:000007">
    <property type="entry name" value="Arf-GAP with coiled-coil, ANK repeat and PH domain-containing protein 2"/>
    <property type="match status" value="1"/>
</dbReference>
<evidence type="ECO:0000256" key="6">
    <source>
        <dbReference type="PROSITE-ProRule" id="PRU00023"/>
    </source>
</evidence>
<keyword evidence="3 7" id="KW-0863">Zinc-finger</keyword>
<comment type="activity regulation">
    <text evidence="8">GAP activity stimulated by phosphatidylinositol 4,5-bisphosphate (PIP2) and phosphatidic acid.</text>
</comment>
<comment type="subcellular location">
    <subcellularLocation>
        <location evidence="8">Endosome membrane</location>
        <topology evidence="8">Peripheral membrane protein</topology>
    </subcellularLocation>
</comment>
<dbReference type="CDD" id="cd13250">
    <property type="entry name" value="PH_ACAP"/>
    <property type="match status" value="1"/>
</dbReference>
<dbReference type="InterPro" id="IPR036770">
    <property type="entry name" value="Ankyrin_rpt-contain_sf"/>
</dbReference>
<comment type="function">
    <text evidence="8">GTPase-activating protein for the ADP ribosylation factor family.</text>
</comment>
<gene>
    <name evidence="12" type="ORF">N332_01494</name>
</gene>
<dbReference type="Gene3D" id="1.25.40.20">
    <property type="entry name" value="Ankyrin repeat-containing domain"/>
    <property type="match status" value="1"/>
</dbReference>
<sequence length="805" mass="91127">LVQLVKLCSGMIEAGKAYITTNKHFVSGVRDLSQQCKKDEMISECLDKFGDSLQEMINYHMILFDQAQRSVRQQLHNFVKDDVRKFKETKKQFDKVREDMEISLVKNAQAPRHKPHEVEEATGTLTITRKCFRHLALDYVLQINVLQAKKKFEILDAMLSFMHAQYTFFQQGYSLLHELDPYMKKLATELDQLVIDSAVEKREMEHKHALIQQRVIPFSLQDFSYDDSKVEFNVDAPNGVVMEGYLFKRASNAFKTWNRRWFSIQNSQLVYQKKLKDVLTVVVEDLRLCTVKPCEDIERRFCFEVVSPTKSCMLQADSEKLRQAWIQAVQASIASAYRESPDSYYIERLDRTASPSTSSIDSATDSRERSVKGETILQRVQSIPGNDQCCDCGQPDPRWASINLGILLCIECSGIHRSLGVHCSKVRSLTLDSWEPELLKLMCELGNSTMNQIYEAQCEELGLKKPTAGSSRQDKEAWIKVKYVEKKFLKKLPNGETLTENERKPRRWCVKKCQRHNSTTKAPTARRKYRHEAGNASPAMLSSAATLERKFRRDSLFCPDELDSLFSYFDTGAGSGPRSLSSDSGLGGSTDGSTDILVFGSVVDSVTEEECEVSEESSGEAEIEQEASDLEDLRELHPGLLIYKAAQARNLPLMAEALAHGAEINWVNDEDENKTPLIQAVLGVRWLLDSFLLQNGADVNQRDIRGRAPLHHATYLGHTGQVCLFLKRGANQHAVDGDGQDPLSIAVQAANADIVTLLRLARMNEEMREAEGPFGQPGQYPSNSPTELQYRKCIQEFISLNIDEC</sequence>
<dbReference type="FunFam" id="2.30.29.30:FF:000026">
    <property type="entry name" value="Arf-GAP with coiled-coil, ANK repeat and PH domain-containing protein 2"/>
    <property type="match status" value="1"/>
</dbReference>
<reference evidence="12 13" key="1">
    <citation type="submission" date="2014-04" db="EMBL/GenBank/DDBJ databases">
        <title>Genome evolution of avian class.</title>
        <authorList>
            <person name="Zhang G."/>
            <person name="Li C."/>
        </authorList>
    </citation>
    <scope>NUCLEOTIDE SEQUENCE [LARGE SCALE GENOMIC DNA]</scope>
    <source>
        <strain evidence="12">BGI_N332</strain>
    </source>
</reference>
<evidence type="ECO:0000313" key="13">
    <source>
        <dbReference type="Proteomes" id="UP000053369"/>
    </source>
</evidence>
<feature type="region of interest" description="Disordered" evidence="9">
    <location>
        <begin position="519"/>
        <end position="541"/>
    </location>
</feature>
<dbReference type="InterPro" id="IPR001849">
    <property type="entry name" value="PH_domain"/>
</dbReference>
<dbReference type="InterPro" id="IPR001164">
    <property type="entry name" value="ArfGAP_dom"/>
</dbReference>
<dbReference type="PROSITE" id="PS50003">
    <property type="entry name" value="PH_DOMAIN"/>
    <property type="match status" value="1"/>
</dbReference>
<feature type="repeat" description="ANK" evidence="6">
    <location>
        <begin position="705"/>
        <end position="737"/>
    </location>
</feature>
<keyword evidence="13" id="KW-1185">Reference proteome</keyword>
<evidence type="ECO:0000259" key="11">
    <source>
        <dbReference type="PROSITE" id="PS50115"/>
    </source>
</evidence>
<dbReference type="CDD" id="cd08850">
    <property type="entry name" value="ArfGap_ACAP3"/>
    <property type="match status" value="1"/>
</dbReference>
<evidence type="ECO:0000256" key="9">
    <source>
        <dbReference type="SAM" id="MobiDB-lite"/>
    </source>
</evidence>
<evidence type="ECO:0000256" key="5">
    <source>
        <dbReference type="ARBA" id="ARBA00023043"/>
    </source>
</evidence>
<dbReference type="AlphaFoldDB" id="A0A091QM74"/>
<dbReference type="FunFam" id="1.20.1270.60:FF:000025">
    <property type="entry name" value="arf-GAP with coiled-coil, ANK repeat and PH domain-containing protein 2"/>
    <property type="match status" value="1"/>
</dbReference>
<dbReference type="PROSITE" id="PS50115">
    <property type="entry name" value="ARFGAP"/>
    <property type="match status" value="1"/>
</dbReference>
<dbReference type="Gene3D" id="1.10.220.150">
    <property type="entry name" value="Arf GTPase activating protein"/>
    <property type="match status" value="1"/>
</dbReference>
<dbReference type="GO" id="GO:0010008">
    <property type="term" value="C:endosome membrane"/>
    <property type="evidence" value="ECO:0007669"/>
    <property type="project" value="UniProtKB-SubCell"/>
</dbReference>
<dbReference type="SUPFAM" id="SSF57863">
    <property type="entry name" value="ArfGap/RecO-like zinc finger"/>
    <property type="match status" value="1"/>
</dbReference>
<keyword evidence="8" id="KW-0967">Endosome</keyword>
<dbReference type="SUPFAM" id="SSF50729">
    <property type="entry name" value="PH domain-like"/>
    <property type="match status" value="1"/>
</dbReference>
<dbReference type="PROSITE" id="PS50297">
    <property type="entry name" value="ANK_REP_REGION"/>
    <property type="match status" value="1"/>
</dbReference>
<dbReference type="Pfam" id="PF00169">
    <property type="entry name" value="PH"/>
    <property type="match status" value="1"/>
</dbReference>
<organism evidence="12 13">
    <name type="scientific">Mesitornis unicolor</name>
    <name type="common">brown roatelo</name>
    <dbReference type="NCBI Taxonomy" id="54374"/>
    <lineage>
        <taxon>Eukaryota</taxon>
        <taxon>Metazoa</taxon>
        <taxon>Chordata</taxon>
        <taxon>Craniata</taxon>
        <taxon>Vertebrata</taxon>
        <taxon>Euteleostomi</taxon>
        <taxon>Archelosauria</taxon>
        <taxon>Archosauria</taxon>
        <taxon>Dinosauria</taxon>
        <taxon>Saurischia</taxon>
        <taxon>Theropoda</taxon>
        <taxon>Coelurosauria</taxon>
        <taxon>Aves</taxon>
        <taxon>Neognathae</taxon>
        <taxon>Neoaves</taxon>
        <taxon>Columbimorphae</taxon>
        <taxon>Mesitornithiformes</taxon>
        <taxon>Mesitornithidae</taxon>
        <taxon>Mesitornis</taxon>
    </lineage>
</organism>
<dbReference type="Gene3D" id="2.30.29.30">
    <property type="entry name" value="Pleckstrin-homology domain (PH domain)/Phosphotyrosine-binding domain (PTB)"/>
    <property type="match status" value="1"/>
</dbReference>
<dbReference type="InterPro" id="IPR002110">
    <property type="entry name" value="Ankyrin_rpt"/>
</dbReference>
<dbReference type="InterPro" id="IPR004148">
    <property type="entry name" value="BAR_dom"/>
</dbReference>
<dbReference type="InterPro" id="IPR011993">
    <property type="entry name" value="PH-like_dom_sf"/>
</dbReference>
<keyword evidence="1 8" id="KW-0479">Metal-binding</keyword>
<dbReference type="PRINTS" id="PR00405">
    <property type="entry name" value="REVINTRACTNG"/>
</dbReference>
<proteinExistence type="predicted"/>
<dbReference type="InterPro" id="IPR038508">
    <property type="entry name" value="ArfGAP_dom_sf"/>
</dbReference>
<dbReference type="SMART" id="SM00248">
    <property type="entry name" value="ANK"/>
    <property type="match status" value="3"/>
</dbReference>
<dbReference type="PROSITE" id="PS50088">
    <property type="entry name" value="ANK_REPEAT"/>
    <property type="match status" value="1"/>
</dbReference>
<evidence type="ECO:0000256" key="3">
    <source>
        <dbReference type="ARBA" id="ARBA00022771"/>
    </source>
</evidence>
<comment type="domain">
    <text evidence="8">The BAR domain mediates homodimerization, it can neither bind membrane nor impart curvature, but instead requires the neighboring PH domain to achieve these functions.</text>
</comment>
<dbReference type="SUPFAM" id="SSF103657">
    <property type="entry name" value="BAR/IMD domain-like"/>
    <property type="match status" value="1"/>
</dbReference>
<protein>
    <recommendedName>
        <fullName evidence="8">Arf-GAP with coiled-coil, ANK repeat and PH domain-containing protein</fullName>
        <shortName evidence="8">Cnt-b</shortName>
    </recommendedName>
    <alternativeName>
        <fullName evidence="8">Centaurin-beta</fullName>
    </alternativeName>
</protein>
<evidence type="ECO:0000256" key="8">
    <source>
        <dbReference type="RuleBase" id="RU369028"/>
    </source>
</evidence>